<comment type="cofactor">
    <cofactor evidence="1">
        <name>Zn(2+)</name>
        <dbReference type="ChEBI" id="CHEBI:29105"/>
    </cofactor>
</comment>
<evidence type="ECO:0000256" key="1">
    <source>
        <dbReference type="ARBA" id="ARBA00001947"/>
    </source>
</evidence>
<evidence type="ECO:0000256" key="2">
    <source>
        <dbReference type="ARBA" id="ARBA00005988"/>
    </source>
</evidence>
<dbReference type="PROSITE" id="PS52035">
    <property type="entry name" value="PEPTIDASE_M14"/>
    <property type="match status" value="1"/>
</dbReference>
<keyword evidence="4" id="KW-0378">Hydrolase</keyword>
<dbReference type="GO" id="GO:0008270">
    <property type="term" value="F:zinc ion binding"/>
    <property type="evidence" value="ECO:0007669"/>
    <property type="project" value="InterPro"/>
</dbReference>
<accession>A0A831TE00</accession>
<evidence type="ECO:0000256" key="7">
    <source>
        <dbReference type="PROSITE-ProRule" id="PRU01379"/>
    </source>
</evidence>
<evidence type="ECO:0000259" key="8">
    <source>
        <dbReference type="PROSITE" id="PS52035"/>
    </source>
</evidence>
<name>A0A831TE00_9BACT</name>
<dbReference type="SUPFAM" id="SSF52317">
    <property type="entry name" value="Class I glutamine amidotransferase-like"/>
    <property type="match status" value="1"/>
</dbReference>
<dbReference type="SUPFAM" id="SSF53187">
    <property type="entry name" value="Zn-dependent exopeptidases"/>
    <property type="match status" value="1"/>
</dbReference>
<evidence type="ECO:0000313" key="9">
    <source>
        <dbReference type="EMBL" id="HEG90379.1"/>
    </source>
</evidence>
<keyword evidence="3" id="KW-0645">Protease</keyword>
<organism evidence="9">
    <name type="scientific">Thermorudis peleae</name>
    <dbReference type="NCBI Taxonomy" id="1382356"/>
    <lineage>
        <taxon>Bacteria</taxon>
        <taxon>Pseudomonadati</taxon>
        <taxon>Thermomicrobiota</taxon>
        <taxon>Thermomicrobia</taxon>
        <taxon>Thermomicrobia incertae sedis</taxon>
        <taxon>Thermorudis</taxon>
    </lineage>
</organism>
<evidence type="ECO:0000256" key="6">
    <source>
        <dbReference type="ARBA" id="ARBA00023049"/>
    </source>
</evidence>
<dbReference type="InterPro" id="IPR000834">
    <property type="entry name" value="Peptidase_M14"/>
</dbReference>
<dbReference type="EMBL" id="DSIY01000062">
    <property type="protein sequence ID" value="HEG90379.1"/>
    <property type="molecule type" value="Genomic_DNA"/>
</dbReference>
<feature type="active site" description="Proton donor/acceptor" evidence="7">
    <location>
        <position position="377"/>
    </location>
</feature>
<protein>
    <recommendedName>
        <fullName evidence="8">Peptidase M14 domain-containing protein</fullName>
    </recommendedName>
</protein>
<dbReference type="Pfam" id="PF00246">
    <property type="entry name" value="Peptidase_M14"/>
    <property type="match status" value="1"/>
</dbReference>
<comment type="caution">
    <text evidence="9">The sequence shown here is derived from an EMBL/GenBank/DDBJ whole genome shotgun (WGS) entry which is preliminary data.</text>
</comment>
<keyword evidence="5" id="KW-0862">Zinc</keyword>
<evidence type="ECO:0000256" key="3">
    <source>
        <dbReference type="ARBA" id="ARBA00022670"/>
    </source>
</evidence>
<gene>
    <name evidence="9" type="ORF">ENP34_02910</name>
</gene>
<dbReference type="Gene3D" id="3.40.50.880">
    <property type="match status" value="1"/>
</dbReference>
<evidence type="ECO:0000256" key="4">
    <source>
        <dbReference type="ARBA" id="ARBA00022801"/>
    </source>
</evidence>
<dbReference type="PANTHER" id="PTHR11705">
    <property type="entry name" value="PROTEASE FAMILY M14 CARBOXYPEPTIDASE A,B"/>
    <property type="match status" value="1"/>
</dbReference>
<comment type="similarity">
    <text evidence="2 7">Belongs to the peptidase M14 family.</text>
</comment>
<reference evidence="9" key="1">
    <citation type="journal article" date="2020" name="mSystems">
        <title>Genome- and Community-Level Interaction Insights into Carbon Utilization and Element Cycling Functions of Hydrothermarchaeota in Hydrothermal Sediment.</title>
        <authorList>
            <person name="Zhou Z."/>
            <person name="Liu Y."/>
            <person name="Xu W."/>
            <person name="Pan J."/>
            <person name="Luo Z.H."/>
            <person name="Li M."/>
        </authorList>
    </citation>
    <scope>NUCLEOTIDE SEQUENCE [LARGE SCALE GENOMIC DNA]</scope>
    <source>
        <strain evidence="9">SpSt-210</strain>
    </source>
</reference>
<evidence type="ECO:0000256" key="5">
    <source>
        <dbReference type="ARBA" id="ARBA00022833"/>
    </source>
</evidence>
<dbReference type="GO" id="GO:0004181">
    <property type="term" value="F:metallocarboxypeptidase activity"/>
    <property type="evidence" value="ECO:0007669"/>
    <property type="project" value="InterPro"/>
</dbReference>
<dbReference type="GO" id="GO:0006508">
    <property type="term" value="P:proteolysis"/>
    <property type="evidence" value="ECO:0007669"/>
    <property type="project" value="UniProtKB-KW"/>
</dbReference>
<dbReference type="PANTHER" id="PTHR11705:SF143">
    <property type="entry name" value="SLL0236 PROTEIN"/>
    <property type="match status" value="1"/>
</dbReference>
<dbReference type="GO" id="GO:0005615">
    <property type="term" value="C:extracellular space"/>
    <property type="evidence" value="ECO:0007669"/>
    <property type="project" value="TreeGrafter"/>
</dbReference>
<dbReference type="CDD" id="cd06240">
    <property type="entry name" value="M14-like"/>
    <property type="match status" value="1"/>
</dbReference>
<dbReference type="AlphaFoldDB" id="A0A831TE00"/>
<sequence>MSMTIPPPEAWFGFVPGDDRRLARWPDLVAYFEAVAAASNRVLCQQLGPTTEGRPLILLTISSPANLARLGELQAIQRQLADPRALAEQDAEALIRAGRCVVLLTCSIHATEVGSTQMAPTLVYELATRADDDVRAILDEVVLLLIPCLNPDGLELVADWYVRTLDTPAEGAPPPALYHPYAGHDNNRDWFMFNLAETRLVVEQVHNRWHPHIVFDQHQMSPDGPRFVLPPYIDPFDPNVDPILQAEIAQLGAAVACELIAEGKAGVAVNVIFDAFSPSRAYQHYHGGVRLLSEAASCRIATPIELKPEALRAIQDCDPRRAGWNQPLPWPGGIWRLSDIVDYQKLAVYACLRHAARYREQWVRNFWRVQRRAVSRESPYAFIIPADQPDPLAAAELIETLLTGLVEVEEATAPFEAGGVTYPAGSAVVRLAQPFGAFAKTLLEVQHYPDVRLYPGGPPKPPYDTTAHTLPLAMGVEAVLADRPFAAELSLVRQARYPAGGVQGSGAVGYLIDPQTNAAVRAVNRLLDAGAQIWRSAGHFDLAGTHWPAGTFLARGLAPEAAEAIARETRCPFSGLEEVPAIPFRRVRQPRVGLYRSWRPNAIDEGWTRFVFERYHLPFATVRDQDLRQGRLERRFDVIVLPHQPAEEILHGNDPAIYPPEYAGGIGERGVANLRRFVELGGTLVALGSASEVAIDHLYLPVRNALEGLPPERFSCPGALLQVLIDPEHPLGYGYPREVAVMLADGPAFTVETGAVAVARYPLTNLLLSGWLLGAEYLGGKAALAEVPVGDGCVILFGFRPQFRAQLRGTYRLLFNALYRATLGEAELLG</sequence>
<keyword evidence="6" id="KW-0482">Metalloprotease</keyword>
<dbReference type="InterPro" id="IPR029062">
    <property type="entry name" value="Class_I_gatase-like"/>
</dbReference>
<proteinExistence type="inferred from homology"/>
<dbReference type="Gene3D" id="3.40.630.10">
    <property type="entry name" value="Zn peptidases"/>
    <property type="match status" value="1"/>
</dbReference>
<feature type="domain" description="Peptidase M14" evidence="8">
    <location>
        <begin position="21"/>
        <end position="401"/>
    </location>
</feature>